<dbReference type="GO" id="GO:0005524">
    <property type="term" value="F:ATP binding"/>
    <property type="evidence" value="ECO:0007669"/>
    <property type="project" value="UniProtKB-KW"/>
</dbReference>
<reference evidence="11" key="3">
    <citation type="submission" date="2020-06" db="EMBL/GenBank/DDBJ databases">
        <title>Helianthus annuus Genome sequencing and assembly Release 2.</title>
        <authorList>
            <person name="Gouzy J."/>
            <person name="Langlade N."/>
            <person name="Munos S."/>
        </authorList>
    </citation>
    <scope>NUCLEOTIDE SEQUENCE</scope>
    <source>
        <tissue evidence="11">Leaves</tissue>
    </source>
</reference>
<dbReference type="OMA" id="HFYPFEP"/>
<feature type="signal peptide" evidence="9">
    <location>
        <begin position="1"/>
        <end position="19"/>
    </location>
</feature>
<keyword evidence="8" id="KW-0812">Transmembrane</keyword>
<feature type="chain" id="PRO_5012738781" evidence="9">
    <location>
        <begin position="20"/>
        <end position="464"/>
    </location>
</feature>
<proteinExistence type="predicted"/>
<evidence type="ECO:0000313" key="12">
    <source>
        <dbReference type="EMBL" id="OTG22031.1"/>
    </source>
</evidence>
<keyword evidence="3 11" id="KW-0808">Transferase</keyword>
<evidence type="ECO:0000259" key="10">
    <source>
        <dbReference type="Pfam" id="PF12819"/>
    </source>
</evidence>
<evidence type="ECO:0000256" key="2">
    <source>
        <dbReference type="ARBA" id="ARBA00022527"/>
    </source>
</evidence>
<evidence type="ECO:0000256" key="5">
    <source>
        <dbReference type="ARBA" id="ARBA00022840"/>
    </source>
</evidence>
<keyword evidence="5" id="KW-0067">ATP-binding</keyword>
<evidence type="ECO:0000256" key="3">
    <source>
        <dbReference type="ARBA" id="ARBA00022679"/>
    </source>
</evidence>
<evidence type="ECO:0000256" key="9">
    <source>
        <dbReference type="SAM" id="SignalP"/>
    </source>
</evidence>
<dbReference type="Proteomes" id="UP000215914">
    <property type="component" value="Chromosome 6"/>
</dbReference>
<name>A0A251UIA0_HELAN</name>
<dbReference type="OrthoDB" id="735844at2759"/>
<reference evidence="12" key="2">
    <citation type="submission" date="2017-02" db="EMBL/GenBank/DDBJ databases">
        <title>Sunflower complete genome.</title>
        <authorList>
            <person name="Langlade N."/>
            <person name="Munos S."/>
        </authorList>
    </citation>
    <scope>NUCLEOTIDE SEQUENCE [LARGE SCALE GENOMIC DNA]</scope>
    <source>
        <tissue evidence="12">Leaves</tissue>
    </source>
</reference>
<dbReference type="Gene3D" id="2.60.120.430">
    <property type="entry name" value="Galactose-binding lectin"/>
    <property type="match status" value="2"/>
</dbReference>
<reference evidence="11 13" key="1">
    <citation type="journal article" date="2017" name="Nature">
        <title>The sunflower genome provides insights into oil metabolism, flowering and Asterid evolution.</title>
        <authorList>
            <person name="Badouin H."/>
            <person name="Gouzy J."/>
            <person name="Grassa C.J."/>
            <person name="Murat F."/>
            <person name="Staton S.E."/>
            <person name="Cottret L."/>
            <person name="Lelandais-Briere C."/>
            <person name="Owens G.L."/>
            <person name="Carrere S."/>
            <person name="Mayjonade B."/>
            <person name="Legrand L."/>
            <person name="Gill N."/>
            <person name="Kane N.C."/>
            <person name="Bowers J.E."/>
            <person name="Hubner S."/>
            <person name="Bellec A."/>
            <person name="Berard A."/>
            <person name="Berges H."/>
            <person name="Blanchet N."/>
            <person name="Boniface M.C."/>
            <person name="Brunel D."/>
            <person name="Catrice O."/>
            <person name="Chaidir N."/>
            <person name="Claudel C."/>
            <person name="Donnadieu C."/>
            <person name="Faraut T."/>
            <person name="Fievet G."/>
            <person name="Helmstetter N."/>
            <person name="King M."/>
            <person name="Knapp S.J."/>
            <person name="Lai Z."/>
            <person name="Le Paslier M.C."/>
            <person name="Lippi Y."/>
            <person name="Lorenzon L."/>
            <person name="Mandel J.R."/>
            <person name="Marage G."/>
            <person name="Marchand G."/>
            <person name="Marquand E."/>
            <person name="Bret-Mestries E."/>
            <person name="Morien E."/>
            <person name="Nambeesan S."/>
            <person name="Nguyen T."/>
            <person name="Pegot-Espagnet P."/>
            <person name="Pouilly N."/>
            <person name="Raftis F."/>
            <person name="Sallet E."/>
            <person name="Schiex T."/>
            <person name="Thomas J."/>
            <person name="Vandecasteele C."/>
            <person name="Vares D."/>
            <person name="Vear F."/>
            <person name="Vautrin S."/>
            <person name="Crespi M."/>
            <person name="Mangin B."/>
            <person name="Burke J.M."/>
            <person name="Salse J."/>
            <person name="Munos S."/>
            <person name="Vincourt P."/>
            <person name="Rieseberg L.H."/>
            <person name="Langlade N.B."/>
        </authorList>
    </citation>
    <scope>NUCLEOTIDE SEQUENCE [LARGE SCALE GENOMIC DNA]</scope>
    <source>
        <strain evidence="13">cv. SF193</strain>
        <tissue evidence="11">Leaves</tissue>
    </source>
</reference>
<evidence type="ECO:0000313" key="11">
    <source>
        <dbReference type="EMBL" id="KAF5776085.1"/>
    </source>
</evidence>
<keyword evidence="6" id="KW-0325">Glycoprotein</keyword>
<dbReference type="FunFam" id="2.60.120.430:FF:000003">
    <property type="entry name" value="FERONIA receptor-like kinase"/>
    <property type="match status" value="1"/>
</dbReference>
<dbReference type="InterPro" id="IPR024788">
    <property type="entry name" value="Malectin-like_Carb-bd_dom"/>
</dbReference>
<feature type="domain" description="Malectin-like" evidence="10">
    <location>
        <begin position="28"/>
        <end position="381"/>
    </location>
</feature>
<dbReference type="EMBL" id="MNCJ02000328">
    <property type="protein sequence ID" value="KAF5776085.1"/>
    <property type="molecule type" value="Genomic_DNA"/>
</dbReference>
<accession>A0A251UIA0</accession>
<keyword evidence="8" id="KW-1133">Transmembrane helix</keyword>
<keyword evidence="8" id="KW-0472">Membrane</keyword>
<keyword evidence="9" id="KW-0732">Signal</keyword>
<dbReference type="GO" id="GO:0004714">
    <property type="term" value="F:transmembrane receptor protein tyrosine kinase activity"/>
    <property type="evidence" value="ECO:0007669"/>
    <property type="project" value="InterPro"/>
</dbReference>
<dbReference type="AlphaFoldDB" id="A0A251UIA0"/>
<evidence type="ECO:0000313" key="13">
    <source>
        <dbReference type="Proteomes" id="UP000215914"/>
    </source>
</evidence>
<protein>
    <submittedName>
        <fullName evidence="11">Non-specific serine/threonine protein kinase</fullName>
        <ecNumber evidence="11">2.7.11.1</ecNumber>
    </submittedName>
    <submittedName>
        <fullName evidence="12">Putative fringe-related protein</fullName>
    </submittedName>
</protein>
<keyword evidence="2 11" id="KW-0723">Serine/threonine-protein kinase</keyword>
<keyword evidence="11" id="KW-0418">Kinase</keyword>
<feature type="region of interest" description="Disordered" evidence="7">
    <location>
        <begin position="48"/>
        <end position="68"/>
    </location>
</feature>
<dbReference type="EMBL" id="CM007895">
    <property type="protein sequence ID" value="OTG22031.1"/>
    <property type="molecule type" value="Genomic_DNA"/>
</dbReference>
<keyword evidence="4" id="KW-0547">Nucleotide-binding</keyword>
<dbReference type="STRING" id="4232.A0A251UIA0"/>
<comment type="subcellular location">
    <subcellularLocation>
        <location evidence="1">Membrane</location>
        <topology evidence="1">Single-pass type I membrane protein</topology>
    </subcellularLocation>
</comment>
<dbReference type="Pfam" id="PF12819">
    <property type="entry name" value="Malectin_like"/>
    <property type="match status" value="1"/>
</dbReference>
<dbReference type="InParanoid" id="A0A251UIA0"/>
<evidence type="ECO:0000256" key="1">
    <source>
        <dbReference type="ARBA" id="ARBA00004479"/>
    </source>
</evidence>
<dbReference type="GO" id="GO:0004674">
    <property type="term" value="F:protein serine/threonine kinase activity"/>
    <property type="evidence" value="ECO:0007669"/>
    <property type="project" value="UniProtKB-KW"/>
</dbReference>
<evidence type="ECO:0000256" key="8">
    <source>
        <dbReference type="SAM" id="Phobius"/>
    </source>
</evidence>
<dbReference type="FunFam" id="2.60.120.430:FF:000001">
    <property type="entry name" value="Receptor-like protein kinase FERONIA"/>
    <property type="match status" value="1"/>
</dbReference>
<evidence type="ECO:0000256" key="6">
    <source>
        <dbReference type="ARBA" id="ARBA00023180"/>
    </source>
</evidence>
<dbReference type="InterPro" id="IPR045272">
    <property type="entry name" value="ANXUR1/2-like"/>
</dbReference>
<evidence type="ECO:0000256" key="4">
    <source>
        <dbReference type="ARBA" id="ARBA00022741"/>
    </source>
</evidence>
<feature type="transmembrane region" description="Helical" evidence="8">
    <location>
        <begin position="411"/>
        <end position="428"/>
    </location>
</feature>
<dbReference type="PANTHER" id="PTHR34590">
    <property type="entry name" value="OS03G0124300 PROTEIN-RELATED"/>
    <property type="match status" value="1"/>
</dbReference>
<dbReference type="EC" id="2.7.11.1" evidence="11"/>
<sequence length="464" mass="51610">MSFFHLLLSLAISIALVSAFSPADHHLIDCGTTASTVLDHDHRPFTGDGSSTTLSSTKSLSLKNSNPDPNLSPIYHTARVFTKPSHYKFKIQEKGTHLVRIHFYKFDFMNIGTTCHDQFHVSANGYVLLHNYSVSKGNPRIKDFLITADEDELVIRFIPVDQTSFAFVNAIEVISAPKDLIDNFKYVSFDHNMRYAYESVYRVSVGGVKVTPFNDSLWRNWVPDDEFLKLGDGSVESYKKIHFDGRINYRVGGASREVGPDNMYNSARLIFGVNDSVPKVNMTWVFPVKKGFSYIVRLHFCDIASISIGLIYFNVYINGNLVYENLDLSTLTNYMLASPFYADFVVDSEKFSDVIRVDIGPSKSSMPHAVDGMLNGVEIWKMSNSMSSLDGEVCVGQLESKSQSGGQMSRLLSLTAAVCLLAIAFLVMRRKAVAKGLAGWSRVPVDVSEIDLKSSYPKSAGVSV</sequence>
<dbReference type="PANTHER" id="PTHR34590:SF6">
    <property type="entry name" value="RECEPTOR-LIKE KINASE"/>
    <property type="match status" value="1"/>
</dbReference>
<organism evidence="12 13">
    <name type="scientific">Helianthus annuus</name>
    <name type="common">Common sunflower</name>
    <dbReference type="NCBI Taxonomy" id="4232"/>
    <lineage>
        <taxon>Eukaryota</taxon>
        <taxon>Viridiplantae</taxon>
        <taxon>Streptophyta</taxon>
        <taxon>Embryophyta</taxon>
        <taxon>Tracheophyta</taxon>
        <taxon>Spermatophyta</taxon>
        <taxon>Magnoliopsida</taxon>
        <taxon>eudicotyledons</taxon>
        <taxon>Gunneridae</taxon>
        <taxon>Pentapetalae</taxon>
        <taxon>asterids</taxon>
        <taxon>campanulids</taxon>
        <taxon>Asterales</taxon>
        <taxon>Asteraceae</taxon>
        <taxon>Asteroideae</taxon>
        <taxon>Heliantheae alliance</taxon>
        <taxon>Heliantheae</taxon>
        <taxon>Helianthus</taxon>
    </lineage>
</organism>
<keyword evidence="13" id="KW-1185">Reference proteome</keyword>
<dbReference type="FunCoup" id="A0A251UIA0">
    <property type="interactions" value="920"/>
</dbReference>
<evidence type="ECO:0000256" key="7">
    <source>
        <dbReference type="SAM" id="MobiDB-lite"/>
    </source>
</evidence>
<gene>
    <name evidence="12" type="ORF">HannXRQ_Chr06g0167051</name>
    <name evidence="11" type="ORF">HanXRQr2_Chr13g0619341</name>
</gene>
<feature type="compositionally biased region" description="Low complexity" evidence="7">
    <location>
        <begin position="50"/>
        <end position="66"/>
    </location>
</feature>
<dbReference type="Gramene" id="mRNA:HanXRQr2_Chr13g0619341">
    <property type="protein sequence ID" value="CDS:HanXRQr2_Chr13g0619341.1"/>
    <property type="gene ID" value="HanXRQr2_Chr13g0619341"/>
</dbReference>
<dbReference type="GO" id="GO:0016020">
    <property type="term" value="C:membrane"/>
    <property type="evidence" value="ECO:0007669"/>
    <property type="project" value="UniProtKB-SubCell"/>
</dbReference>